<dbReference type="OrthoDB" id="793529at2"/>
<dbReference type="RefSeq" id="WP_073079780.1">
    <property type="nucleotide sequence ID" value="NZ_FRBL01000003.1"/>
</dbReference>
<organism evidence="1 2">
    <name type="scientific">Chitinophaga jiangningensis</name>
    <dbReference type="NCBI Taxonomy" id="1419482"/>
    <lineage>
        <taxon>Bacteria</taxon>
        <taxon>Pseudomonadati</taxon>
        <taxon>Bacteroidota</taxon>
        <taxon>Chitinophagia</taxon>
        <taxon>Chitinophagales</taxon>
        <taxon>Chitinophagaceae</taxon>
        <taxon>Chitinophaga</taxon>
    </lineage>
</organism>
<sequence>MKSIVIFIFLLTPAVILPTQHSHAVIWVVVKAALKKVIRAMDLQVQRLQNKTIVLQNTQKMLENTLSKLKLTEISEWAEKQKSLYQGYFDELKKVKMVILYYQKVSEIIRQQKQVVGDCRSAMVNFRSAKYLTSAQLLFLEQAFSNIIKKSLDNAESLTEVLTSFTVEMTDAQRLAIIDKSAERVDSLVQSTHSLNSQIIFMLNRINAEYRDLNQTKSLYR</sequence>
<proteinExistence type="predicted"/>
<dbReference type="EMBL" id="FRBL01000003">
    <property type="protein sequence ID" value="SHL37327.1"/>
    <property type="molecule type" value="Genomic_DNA"/>
</dbReference>
<keyword evidence="2" id="KW-1185">Reference proteome</keyword>
<dbReference type="Proteomes" id="UP000184420">
    <property type="component" value="Unassembled WGS sequence"/>
</dbReference>
<gene>
    <name evidence="1" type="ORF">SAMN05444266_103112</name>
</gene>
<evidence type="ECO:0000313" key="2">
    <source>
        <dbReference type="Proteomes" id="UP000184420"/>
    </source>
</evidence>
<evidence type="ECO:0008006" key="3">
    <source>
        <dbReference type="Google" id="ProtNLM"/>
    </source>
</evidence>
<name>A0A1M7A3N7_9BACT</name>
<dbReference type="AlphaFoldDB" id="A0A1M7A3N7"/>
<dbReference type="STRING" id="1419482.SAMN05444266_103112"/>
<accession>A0A1M7A3N7</accession>
<evidence type="ECO:0000313" key="1">
    <source>
        <dbReference type="EMBL" id="SHL37327.1"/>
    </source>
</evidence>
<protein>
    <recommendedName>
        <fullName evidence="3">Conjugal transfer protein TraI</fullName>
    </recommendedName>
</protein>
<reference evidence="1 2" key="1">
    <citation type="submission" date="2016-11" db="EMBL/GenBank/DDBJ databases">
        <authorList>
            <person name="Jaros S."/>
            <person name="Januszkiewicz K."/>
            <person name="Wedrychowicz H."/>
        </authorList>
    </citation>
    <scope>NUCLEOTIDE SEQUENCE [LARGE SCALE GENOMIC DNA]</scope>
    <source>
        <strain evidence="1 2">DSM 27406</strain>
    </source>
</reference>